<name>A0A0L0F1R8_9EUKA</name>
<gene>
    <name evidence="1" type="ORF">SARC_16829</name>
</gene>
<dbReference type="AlphaFoldDB" id="A0A0L0F1R8"/>
<sequence>AVADMDGAEAKEFLNKMSVMYKIDTMVQMRRERDRLKYVYGTNTSLYVPTTSA</sequence>
<dbReference type="GeneID" id="25917333"/>
<evidence type="ECO:0000313" key="2">
    <source>
        <dbReference type="Proteomes" id="UP000054560"/>
    </source>
</evidence>
<organism evidence="1 2">
    <name type="scientific">Sphaeroforma arctica JP610</name>
    <dbReference type="NCBI Taxonomy" id="667725"/>
    <lineage>
        <taxon>Eukaryota</taxon>
        <taxon>Ichthyosporea</taxon>
        <taxon>Ichthyophonida</taxon>
        <taxon>Sphaeroforma</taxon>
    </lineage>
</organism>
<evidence type="ECO:0000313" key="1">
    <source>
        <dbReference type="EMBL" id="KNC70642.1"/>
    </source>
</evidence>
<accession>A0A0L0F1R8</accession>
<protein>
    <submittedName>
        <fullName evidence="1">Uncharacterized protein</fullName>
    </submittedName>
</protein>
<proteinExistence type="predicted"/>
<dbReference type="EMBL" id="KQ250584">
    <property type="protein sequence ID" value="KNC70642.1"/>
    <property type="molecule type" value="Genomic_DNA"/>
</dbReference>
<keyword evidence="2" id="KW-1185">Reference proteome</keyword>
<feature type="non-terminal residue" evidence="1">
    <location>
        <position position="1"/>
    </location>
</feature>
<reference evidence="1 2" key="1">
    <citation type="submission" date="2011-02" db="EMBL/GenBank/DDBJ databases">
        <title>The Genome Sequence of Sphaeroforma arctica JP610.</title>
        <authorList>
            <consortium name="The Broad Institute Genome Sequencing Platform"/>
            <person name="Russ C."/>
            <person name="Cuomo C."/>
            <person name="Young S.K."/>
            <person name="Zeng Q."/>
            <person name="Gargeya S."/>
            <person name="Alvarado L."/>
            <person name="Berlin A."/>
            <person name="Chapman S.B."/>
            <person name="Chen Z."/>
            <person name="Freedman E."/>
            <person name="Gellesch M."/>
            <person name="Goldberg J."/>
            <person name="Griggs A."/>
            <person name="Gujja S."/>
            <person name="Heilman E."/>
            <person name="Heiman D."/>
            <person name="Howarth C."/>
            <person name="Mehta T."/>
            <person name="Neiman D."/>
            <person name="Pearson M."/>
            <person name="Roberts A."/>
            <person name="Saif S."/>
            <person name="Shea T."/>
            <person name="Shenoy N."/>
            <person name="Sisk P."/>
            <person name="Stolte C."/>
            <person name="Sykes S."/>
            <person name="White J."/>
            <person name="Yandava C."/>
            <person name="Burger G."/>
            <person name="Gray M.W."/>
            <person name="Holland P.W.H."/>
            <person name="King N."/>
            <person name="Lang F.B.F."/>
            <person name="Roger A.J."/>
            <person name="Ruiz-Trillo I."/>
            <person name="Haas B."/>
            <person name="Nusbaum C."/>
            <person name="Birren B."/>
        </authorList>
    </citation>
    <scope>NUCLEOTIDE SEQUENCE [LARGE SCALE GENOMIC DNA]</scope>
    <source>
        <strain evidence="1 2">JP610</strain>
    </source>
</reference>
<dbReference type="Proteomes" id="UP000054560">
    <property type="component" value="Unassembled WGS sequence"/>
</dbReference>
<dbReference type="RefSeq" id="XP_014144544.1">
    <property type="nucleotide sequence ID" value="XM_014289069.1"/>
</dbReference>